<evidence type="ECO:0000256" key="2">
    <source>
        <dbReference type="ARBA" id="ARBA00022679"/>
    </source>
</evidence>
<dbReference type="GO" id="GO:0009244">
    <property type="term" value="P:lipopolysaccharide core region biosynthetic process"/>
    <property type="evidence" value="ECO:0007669"/>
    <property type="project" value="TreeGrafter"/>
</dbReference>
<dbReference type="AlphaFoldDB" id="K2H8A4"/>
<dbReference type="InterPro" id="IPR051199">
    <property type="entry name" value="LPS_LOS_Heptosyltrfase"/>
</dbReference>
<gene>
    <name evidence="3" type="ORF">OCGS_2177</name>
</gene>
<dbReference type="PANTHER" id="PTHR30160:SF1">
    <property type="entry name" value="LIPOPOLYSACCHARIDE 1,2-N-ACETYLGLUCOSAMINETRANSFERASE-RELATED"/>
    <property type="match status" value="1"/>
</dbReference>
<evidence type="ECO:0008006" key="5">
    <source>
        <dbReference type="Google" id="ProtNLM"/>
    </source>
</evidence>
<comment type="caution">
    <text evidence="3">The sequence shown here is derived from an EMBL/GenBank/DDBJ whole genome shotgun (WGS) entry which is preliminary data.</text>
</comment>
<dbReference type="InterPro" id="IPR002201">
    <property type="entry name" value="Glyco_trans_9"/>
</dbReference>
<sequence>MTAPGDIRRILFVELLGGLGDLTEALGAIQALARSHPRASVEVLTFAPGADLLRHDPHVAAVRIAPKTGARQAVEGALDDGPWDLAVSTTDYEGIGALIADRVPDAVTDLWRDPPSDRRAGQRFVDLLIADGWVRPQAAGPAHLFLTPAERAEAARRLTDRKTAALVLGAGMAIKRWPEERFAELGRTLRDRHGLEPLLIAAGEDAAADRIARQIGAFVLKPVDLRMLGAILGRCAVAIGGDTGPMRLAALAGTPTVMLFGPSWAGRYGLSDADLQAVPDCPERRQDVTAQACWWTGTCPLPRGPESCTHEIAAAEVAQAVARLPAARAAPKPRPTAPPRFASDWQNARRILVLRLDNIGDVLMTGPALAAIRASRPQVHVGLLASPSGAQAAPLLPWIDEVMQARTLWQELAPPDAVPRDPFDPSDSRSLVARIGQGRWDGAIVLTSFSQSPHAAAVACRQAGVPLVAGASDERGGALTHRIPKGDPRIHQADRNLALIRALGFASGDARMRLAIPKTARKTATALAGPPGPNGFLLLSPWASAASRQYAPDRMADAAARIAARHGFRVLVTGAPGDTARGAALAAAIPGARDLTGRTSVAEVAALVSLARLVLCCNSSAMHMAEALGVPAIVLFAGTELASQWAPRATPHRLLAKSVPCTPCHLFDCPVDGHPCLDVPPDEVAAAADDLLVAIRKAAS</sequence>
<dbReference type="OrthoDB" id="9807356at2"/>
<dbReference type="EMBL" id="AMGO01000047">
    <property type="protein sequence ID" value="EKE43843.1"/>
    <property type="molecule type" value="Genomic_DNA"/>
</dbReference>
<evidence type="ECO:0000313" key="3">
    <source>
        <dbReference type="EMBL" id="EKE43843.1"/>
    </source>
</evidence>
<proteinExistence type="predicted"/>
<reference evidence="3 4" key="1">
    <citation type="journal article" date="2012" name="J. Bacteriol.">
        <title>Draft Genome Sequence of Oceaniovalibus guishaninsula JLT2003T.</title>
        <authorList>
            <person name="Tang K."/>
            <person name="Liu K."/>
            <person name="Jiao N."/>
        </authorList>
    </citation>
    <scope>NUCLEOTIDE SEQUENCE [LARGE SCALE GENOMIC DNA]</scope>
    <source>
        <strain evidence="3 4">JLT2003</strain>
    </source>
</reference>
<dbReference type="Proteomes" id="UP000006765">
    <property type="component" value="Unassembled WGS sequence"/>
</dbReference>
<organism evidence="3 4">
    <name type="scientific">Oceaniovalibus guishaninsula JLT2003</name>
    <dbReference type="NCBI Taxonomy" id="1231392"/>
    <lineage>
        <taxon>Bacteria</taxon>
        <taxon>Pseudomonadati</taxon>
        <taxon>Pseudomonadota</taxon>
        <taxon>Alphaproteobacteria</taxon>
        <taxon>Rhodobacterales</taxon>
        <taxon>Roseobacteraceae</taxon>
        <taxon>Oceaniovalibus</taxon>
    </lineage>
</organism>
<name>K2H8A4_9RHOB</name>
<dbReference type="eggNOG" id="COG0859">
    <property type="taxonomic scope" value="Bacteria"/>
</dbReference>
<dbReference type="Gene3D" id="3.40.50.2000">
    <property type="entry name" value="Glycogen Phosphorylase B"/>
    <property type="match status" value="4"/>
</dbReference>
<keyword evidence="2" id="KW-0808">Transferase</keyword>
<evidence type="ECO:0000256" key="1">
    <source>
        <dbReference type="ARBA" id="ARBA00022676"/>
    </source>
</evidence>
<dbReference type="GO" id="GO:0005829">
    <property type="term" value="C:cytosol"/>
    <property type="evidence" value="ECO:0007669"/>
    <property type="project" value="TreeGrafter"/>
</dbReference>
<keyword evidence="1" id="KW-0328">Glycosyltransferase</keyword>
<keyword evidence="4" id="KW-1185">Reference proteome</keyword>
<dbReference type="CDD" id="cd03789">
    <property type="entry name" value="GT9_LPS_heptosyltransferase"/>
    <property type="match status" value="2"/>
</dbReference>
<dbReference type="PANTHER" id="PTHR30160">
    <property type="entry name" value="TETRAACYLDISACCHARIDE 4'-KINASE-RELATED"/>
    <property type="match status" value="1"/>
</dbReference>
<dbReference type="GO" id="GO:0008713">
    <property type="term" value="F:ADP-heptose-lipopolysaccharide heptosyltransferase activity"/>
    <property type="evidence" value="ECO:0007669"/>
    <property type="project" value="TreeGrafter"/>
</dbReference>
<dbReference type="STRING" id="1231392.OCGS_2177"/>
<accession>K2H8A4</accession>
<dbReference type="SUPFAM" id="SSF53756">
    <property type="entry name" value="UDP-Glycosyltransferase/glycogen phosphorylase"/>
    <property type="match status" value="2"/>
</dbReference>
<protein>
    <recommendedName>
        <fullName evidence="5">Heptosyltransferase family protein</fullName>
    </recommendedName>
</protein>
<dbReference type="Pfam" id="PF01075">
    <property type="entry name" value="Glyco_transf_9"/>
    <property type="match status" value="2"/>
</dbReference>
<evidence type="ECO:0000313" key="4">
    <source>
        <dbReference type="Proteomes" id="UP000006765"/>
    </source>
</evidence>
<dbReference type="RefSeq" id="WP_007427329.1">
    <property type="nucleotide sequence ID" value="NZ_AMGO01000047.1"/>
</dbReference>